<name>A0A9X1IR09_9SPHN</name>
<accession>A0A9X1IR09</accession>
<dbReference type="AlphaFoldDB" id="A0A9X1IR09"/>
<dbReference type="RefSeq" id="WP_214622745.1">
    <property type="nucleotide sequence ID" value="NZ_JAHGAW010000005.1"/>
</dbReference>
<comment type="caution">
    <text evidence="1">The sequence shown here is derived from an EMBL/GenBank/DDBJ whole genome shotgun (WGS) entry which is preliminary data.</text>
</comment>
<evidence type="ECO:0000313" key="1">
    <source>
        <dbReference type="EMBL" id="MBT2186989.1"/>
    </source>
</evidence>
<evidence type="ECO:0000313" key="2">
    <source>
        <dbReference type="Proteomes" id="UP001138757"/>
    </source>
</evidence>
<protein>
    <submittedName>
        <fullName evidence="1">Uncharacterized protein</fullName>
    </submittedName>
</protein>
<organism evidence="1 2">
    <name type="scientific">Sphingobium nicotianae</name>
    <dbReference type="NCBI Taxonomy" id="2782607"/>
    <lineage>
        <taxon>Bacteria</taxon>
        <taxon>Pseudomonadati</taxon>
        <taxon>Pseudomonadota</taxon>
        <taxon>Alphaproteobacteria</taxon>
        <taxon>Sphingomonadales</taxon>
        <taxon>Sphingomonadaceae</taxon>
        <taxon>Sphingobium</taxon>
    </lineage>
</organism>
<proteinExistence type="predicted"/>
<dbReference type="Proteomes" id="UP001138757">
    <property type="component" value="Unassembled WGS sequence"/>
</dbReference>
<keyword evidence="2" id="KW-1185">Reference proteome</keyword>
<gene>
    <name evidence="1" type="ORF">KK488_08530</name>
</gene>
<reference evidence="1" key="1">
    <citation type="submission" date="2021-05" db="EMBL/GenBank/DDBJ databases">
        <title>Genome of Sphingobium sp. strain.</title>
        <authorList>
            <person name="Fan R."/>
        </authorList>
    </citation>
    <scope>NUCLEOTIDE SEQUENCE</scope>
    <source>
        <strain evidence="1">H33</strain>
    </source>
</reference>
<dbReference type="EMBL" id="JAHGAW010000005">
    <property type="protein sequence ID" value="MBT2186989.1"/>
    <property type="molecule type" value="Genomic_DNA"/>
</dbReference>
<sequence length="127" mass="14893">MKVSPRLRETLARYATIEKELEAIGLRTDQERKQALVHWRRQLSEQIGLLSPLIDQDPDLTRNLDMHRELSKRFTAMRYGLALHQASWPAVRIDEDPVAYRASARDVQEKSRLFWQWCGEHLGVNRG</sequence>